<sequence>MTQSHNPPIDPDTVAEIAPGEGPGAGSVEYGGSEIHADGAGSGAGSGADTAGGGGAVTTEAGTFEDLPPGEEDQGE</sequence>
<evidence type="ECO:0000256" key="1">
    <source>
        <dbReference type="SAM" id="MobiDB-lite"/>
    </source>
</evidence>
<feature type="compositionally biased region" description="Gly residues" evidence="1">
    <location>
        <begin position="40"/>
        <end position="56"/>
    </location>
</feature>
<dbReference type="RefSeq" id="WP_311556173.1">
    <property type="nucleotide sequence ID" value="NZ_JAVREJ010000006.1"/>
</dbReference>
<evidence type="ECO:0000313" key="2">
    <source>
        <dbReference type="EMBL" id="MDT0350151.1"/>
    </source>
</evidence>
<name>A0ABU2N878_9PSEU</name>
<protein>
    <submittedName>
        <fullName evidence="2">Uncharacterized protein</fullName>
    </submittedName>
</protein>
<feature type="region of interest" description="Disordered" evidence="1">
    <location>
        <begin position="1"/>
        <end position="76"/>
    </location>
</feature>
<gene>
    <name evidence="2" type="ORF">RM445_11510</name>
</gene>
<keyword evidence="3" id="KW-1185">Reference proteome</keyword>
<dbReference type="Proteomes" id="UP001183202">
    <property type="component" value="Unassembled WGS sequence"/>
</dbReference>
<accession>A0ABU2N878</accession>
<evidence type="ECO:0000313" key="3">
    <source>
        <dbReference type="Proteomes" id="UP001183202"/>
    </source>
</evidence>
<proteinExistence type="predicted"/>
<organism evidence="2 3">
    <name type="scientific">Pseudonocardia charpentierae</name>
    <dbReference type="NCBI Taxonomy" id="3075545"/>
    <lineage>
        <taxon>Bacteria</taxon>
        <taxon>Bacillati</taxon>
        <taxon>Actinomycetota</taxon>
        <taxon>Actinomycetes</taxon>
        <taxon>Pseudonocardiales</taxon>
        <taxon>Pseudonocardiaceae</taxon>
        <taxon>Pseudonocardia</taxon>
    </lineage>
</organism>
<comment type="caution">
    <text evidence="2">The sequence shown here is derived from an EMBL/GenBank/DDBJ whole genome shotgun (WGS) entry which is preliminary data.</text>
</comment>
<dbReference type="EMBL" id="JAVREJ010000006">
    <property type="protein sequence ID" value="MDT0350151.1"/>
    <property type="molecule type" value="Genomic_DNA"/>
</dbReference>
<reference evidence="3" key="1">
    <citation type="submission" date="2023-07" db="EMBL/GenBank/DDBJ databases">
        <title>30 novel species of actinomycetes from the DSMZ collection.</title>
        <authorList>
            <person name="Nouioui I."/>
        </authorList>
    </citation>
    <scope>NUCLEOTIDE SEQUENCE [LARGE SCALE GENOMIC DNA]</scope>
    <source>
        <strain evidence="3">DSM 45834</strain>
    </source>
</reference>